<evidence type="ECO:0000259" key="3">
    <source>
        <dbReference type="Pfam" id="PF24034"/>
    </source>
</evidence>
<evidence type="ECO:0008006" key="7">
    <source>
        <dbReference type="Google" id="ProtNLM"/>
    </source>
</evidence>
<keyword evidence="2" id="KW-0812">Transmembrane</keyword>
<feature type="region of interest" description="Disordered" evidence="1">
    <location>
        <begin position="54"/>
        <end position="82"/>
    </location>
</feature>
<organism evidence="5 6">
    <name type="scientific">Natrialba aegyptia DSM 13077</name>
    <dbReference type="NCBI Taxonomy" id="1227491"/>
    <lineage>
        <taxon>Archaea</taxon>
        <taxon>Methanobacteriati</taxon>
        <taxon>Methanobacteriota</taxon>
        <taxon>Stenosarchaea group</taxon>
        <taxon>Halobacteria</taxon>
        <taxon>Halobacteriales</taxon>
        <taxon>Natrialbaceae</taxon>
        <taxon>Natrialba</taxon>
    </lineage>
</organism>
<dbReference type="PATRIC" id="fig|1227491.4.peg.2699"/>
<reference evidence="5 6" key="1">
    <citation type="journal article" date="2014" name="PLoS Genet.">
        <title>Phylogenetically driven sequencing of extremely halophilic archaea reveals strategies for static and dynamic osmo-response.</title>
        <authorList>
            <person name="Becker E.A."/>
            <person name="Seitzer P.M."/>
            <person name="Tritt A."/>
            <person name="Larsen D."/>
            <person name="Krusor M."/>
            <person name="Yao A.I."/>
            <person name="Wu D."/>
            <person name="Madern D."/>
            <person name="Eisen J.A."/>
            <person name="Darling A.E."/>
            <person name="Facciotti M.T."/>
        </authorList>
    </citation>
    <scope>NUCLEOTIDE SEQUENCE [LARGE SCALE GENOMIC DNA]</scope>
    <source>
        <strain evidence="5 6">DSM 13077</strain>
    </source>
</reference>
<accession>M0B120</accession>
<feature type="compositionally biased region" description="Polar residues" evidence="1">
    <location>
        <begin position="71"/>
        <end position="82"/>
    </location>
</feature>
<dbReference type="EMBL" id="AOIP01000031">
    <property type="protein sequence ID" value="ELZ04460.1"/>
    <property type="molecule type" value="Genomic_DNA"/>
</dbReference>
<dbReference type="InterPro" id="IPR055769">
    <property type="entry name" value="DUF7345"/>
</dbReference>
<feature type="domain" description="DUF7345" evidence="4">
    <location>
        <begin position="93"/>
        <end position="237"/>
    </location>
</feature>
<dbReference type="RefSeq" id="WP_006666064.1">
    <property type="nucleotide sequence ID" value="NZ_AOIP01000031.1"/>
</dbReference>
<dbReference type="InterPro" id="IPR036390">
    <property type="entry name" value="WH_DNA-bd_sf"/>
</dbReference>
<name>M0B120_9EURY</name>
<feature type="domain" description="DUF7343" evidence="3">
    <location>
        <begin position="419"/>
        <end position="479"/>
    </location>
</feature>
<dbReference type="SUPFAM" id="SSF46785">
    <property type="entry name" value="Winged helix' DNA-binding domain"/>
    <property type="match status" value="1"/>
</dbReference>
<feature type="compositionally biased region" description="Polar residues" evidence="1">
    <location>
        <begin position="352"/>
        <end position="391"/>
    </location>
</feature>
<dbReference type="AlphaFoldDB" id="M0B120"/>
<feature type="compositionally biased region" description="Low complexity" evidence="1">
    <location>
        <begin position="54"/>
        <end position="70"/>
    </location>
</feature>
<sequence>MNRPVSVGFVVIIVLSVISVSGGLAMTGLPAGPVGTGTASDTTATSQFEGFDYQSQIQSQSQSQNQMSGSTATAPQSQQHQFNSRNFDDTTFEVTVHENGSATWTFRYEQQLEESSDTENETGTENESESETATRENFETFADEFESEETEFYQRFVNRSNSLVETGTTVTDREMDASNFERRAFVRDQINPTGVVELSFTWHGFAAADNGTLVVGDVFQGMNIMEDQSLVIRSADGLTVQEAEPEPEYVVNGSPSSGTSVRWSGEREFYPGQPRVVFDQEGPGGGAGTSNTGFLEGVFEDGTDAFASPLVVLVLALVLTLVVGFGLGLASVRYRSQDDGIAGVIPFVGRDNTASSPSTVNSQSGPQSRSHANTATRSETPAAGEQNSERQSAGGVGATEPDTEADPNATPVGLTEEELLTDEDRVVKLIQENGGRMKQVNIVDETGWSKSKVSMLLSEMEDDGTISKLRVGRENIISLDGFEPEATKSPFEE</sequence>
<feature type="compositionally biased region" description="Acidic residues" evidence="1">
    <location>
        <begin position="111"/>
        <end position="130"/>
    </location>
</feature>
<dbReference type="Pfam" id="PF24036">
    <property type="entry name" value="DUF7345"/>
    <property type="match status" value="1"/>
</dbReference>
<feature type="region of interest" description="Disordered" evidence="1">
    <location>
        <begin position="111"/>
        <end position="136"/>
    </location>
</feature>
<protein>
    <recommendedName>
        <fullName evidence="7">HTH iclR-type domain-containing protein</fullName>
    </recommendedName>
</protein>
<proteinExistence type="predicted"/>
<dbReference type="InterPro" id="IPR055767">
    <property type="entry name" value="DUF7343"/>
</dbReference>
<keyword evidence="6" id="KW-1185">Reference proteome</keyword>
<dbReference type="Pfam" id="PF24034">
    <property type="entry name" value="DUF7343"/>
    <property type="match status" value="1"/>
</dbReference>
<comment type="caution">
    <text evidence="5">The sequence shown here is derived from an EMBL/GenBank/DDBJ whole genome shotgun (WGS) entry which is preliminary data.</text>
</comment>
<dbReference type="Proteomes" id="UP000011591">
    <property type="component" value="Unassembled WGS sequence"/>
</dbReference>
<evidence type="ECO:0000256" key="1">
    <source>
        <dbReference type="SAM" id="MobiDB-lite"/>
    </source>
</evidence>
<evidence type="ECO:0000313" key="6">
    <source>
        <dbReference type="Proteomes" id="UP000011591"/>
    </source>
</evidence>
<evidence type="ECO:0000313" key="5">
    <source>
        <dbReference type="EMBL" id="ELZ04460.1"/>
    </source>
</evidence>
<dbReference type="OrthoDB" id="27885at2157"/>
<feature type="region of interest" description="Disordered" evidence="1">
    <location>
        <begin position="350"/>
        <end position="411"/>
    </location>
</feature>
<keyword evidence="2" id="KW-0472">Membrane</keyword>
<evidence type="ECO:0000259" key="4">
    <source>
        <dbReference type="Pfam" id="PF24036"/>
    </source>
</evidence>
<evidence type="ECO:0000256" key="2">
    <source>
        <dbReference type="SAM" id="Phobius"/>
    </source>
</evidence>
<keyword evidence="2" id="KW-1133">Transmembrane helix</keyword>
<gene>
    <name evidence="5" type="ORF">C480_13136</name>
</gene>
<feature type="transmembrane region" description="Helical" evidence="2">
    <location>
        <begin position="310"/>
        <end position="330"/>
    </location>
</feature>